<feature type="transmembrane region" description="Helical" evidence="1">
    <location>
        <begin position="40"/>
        <end position="60"/>
    </location>
</feature>
<proteinExistence type="predicted"/>
<keyword evidence="1" id="KW-0472">Membrane</keyword>
<dbReference type="PANTHER" id="PTHR37312">
    <property type="entry name" value="MEMBRANE-BOUND ACYLTRANSFERASE YKRP-RELATED"/>
    <property type="match status" value="1"/>
</dbReference>
<dbReference type="RefSeq" id="WP_146293606.1">
    <property type="nucleotide sequence ID" value="NZ_SELH01000026.1"/>
</dbReference>
<feature type="transmembrane region" description="Helical" evidence="1">
    <location>
        <begin position="16"/>
        <end position="34"/>
    </location>
</feature>
<dbReference type="EMBL" id="SELH01000026">
    <property type="protein sequence ID" value="TWP26259.1"/>
    <property type="molecule type" value="Genomic_DNA"/>
</dbReference>
<name>A0A563D867_9FLAO</name>
<reference evidence="3 4" key="1">
    <citation type="submission" date="2019-02" db="EMBL/GenBank/DDBJ databases">
        <title>Apibacter muscae sp. nov.: a novel member of the house fly microbiota.</title>
        <authorList>
            <person name="Park R."/>
        </authorList>
    </citation>
    <scope>NUCLEOTIDE SEQUENCE [LARGE SCALE GENOMIC DNA]</scope>
    <source>
        <strain evidence="3 4">AL1</strain>
    </source>
</reference>
<gene>
    <name evidence="3" type="ORF">ETU09_11230</name>
</gene>
<dbReference type="OrthoDB" id="9809782at2"/>
<dbReference type="Pfam" id="PF01757">
    <property type="entry name" value="Acyl_transf_3"/>
    <property type="match status" value="1"/>
</dbReference>
<evidence type="ECO:0000259" key="2">
    <source>
        <dbReference type="Pfam" id="PF01757"/>
    </source>
</evidence>
<dbReference type="Proteomes" id="UP000319499">
    <property type="component" value="Unassembled WGS sequence"/>
</dbReference>
<dbReference type="InterPro" id="IPR002656">
    <property type="entry name" value="Acyl_transf_3_dom"/>
</dbReference>
<dbReference type="PANTHER" id="PTHR37312:SF1">
    <property type="entry name" value="MEMBRANE-BOUND ACYLTRANSFERASE YKRP-RELATED"/>
    <property type="match status" value="1"/>
</dbReference>
<sequence length="79" mass="9752">MNFSKERSYFFDNLKFLLILLVIFGRIIEYYIFVNHNYKSIYLFIYSFYMPLFIFISGYFSKNICLDKLKHTSKKLIYI</sequence>
<organism evidence="3 4">
    <name type="scientific">Apibacter muscae</name>
    <dbReference type="NCBI Taxonomy" id="2509004"/>
    <lineage>
        <taxon>Bacteria</taxon>
        <taxon>Pseudomonadati</taxon>
        <taxon>Bacteroidota</taxon>
        <taxon>Flavobacteriia</taxon>
        <taxon>Flavobacteriales</taxon>
        <taxon>Weeksellaceae</taxon>
        <taxon>Apibacter</taxon>
    </lineage>
</organism>
<evidence type="ECO:0000256" key="1">
    <source>
        <dbReference type="SAM" id="Phobius"/>
    </source>
</evidence>
<protein>
    <recommendedName>
        <fullName evidence="2">Acyltransferase 3 domain-containing protein</fullName>
    </recommendedName>
</protein>
<keyword evidence="1" id="KW-1133">Transmembrane helix</keyword>
<comment type="caution">
    <text evidence="3">The sequence shown here is derived from an EMBL/GenBank/DDBJ whole genome shotgun (WGS) entry which is preliminary data.</text>
</comment>
<keyword evidence="4" id="KW-1185">Reference proteome</keyword>
<accession>A0A563D867</accession>
<evidence type="ECO:0000313" key="3">
    <source>
        <dbReference type="EMBL" id="TWP26259.1"/>
    </source>
</evidence>
<dbReference type="GO" id="GO:0016747">
    <property type="term" value="F:acyltransferase activity, transferring groups other than amino-acyl groups"/>
    <property type="evidence" value="ECO:0007669"/>
    <property type="project" value="InterPro"/>
</dbReference>
<evidence type="ECO:0000313" key="4">
    <source>
        <dbReference type="Proteomes" id="UP000319499"/>
    </source>
</evidence>
<dbReference type="InterPro" id="IPR052734">
    <property type="entry name" value="Nod_factor_acetyltransferase"/>
</dbReference>
<dbReference type="AlphaFoldDB" id="A0A563D867"/>
<keyword evidence="1" id="KW-0812">Transmembrane</keyword>
<feature type="domain" description="Acyltransferase 3" evidence="2">
    <location>
        <begin position="9"/>
        <end position="62"/>
    </location>
</feature>